<dbReference type="GO" id="GO:0005886">
    <property type="term" value="C:plasma membrane"/>
    <property type="evidence" value="ECO:0007669"/>
    <property type="project" value="UniProtKB-SubCell"/>
</dbReference>
<dbReference type="Proteomes" id="UP000242317">
    <property type="component" value="Unassembled WGS sequence"/>
</dbReference>
<dbReference type="EMBL" id="FMYK01000004">
    <property type="protein sequence ID" value="SDC30311.1"/>
    <property type="molecule type" value="Genomic_DNA"/>
</dbReference>
<keyword evidence="8" id="KW-0472">Membrane</keyword>
<keyword evidence="4" id="KW-0488">Methylation</keyword>
<keyword evidence="7" id="KW-1133">Transmembrane helix</keyword>
<dbReference type="SUPFAM" id="SSF54523">
    <property type="entry name" value="Pili subunits"/>
    <property type="match status" value="1"/>
</dbReference>
<evidence type="ECO:0000259" key="11">
    <source>
        <dbReference type="Pfam" id="PF12019"/>
    </source>
</evidence>
<organism evidence="12 13">
    <name type="scientific">Acinetobacter marinus</name>
    <dbReference type="NCBI Taxonomy" id="281375"/>
    <lineage>
        <taxon>Bacteria</taxon>
        <taxon>Pseudomonadati</taxon>
        <taxon>Pseudomonadota</taxon>
        <taxon>Gammaproteobacteria</taxon>
        <taxon>Moraxellales</taxon>
        <taxon>Moraxellaceae</taxon>
        <taxon>Acinetobacter</taxon>
    </lineage>
</organism>
<evidence type="ECO:0000256" key="7">
    <source>
        <dbReference type="ARBA" id="ARBA00022989"/>
    </source>
</evidence>
<dbReference type="GO" id="GO:0015628">
    <property type="term" value="P:protein secretion by the type II secretion system"/>
    <property type="evidence" value="ECO:0007669"/>
    <property type="project" value="InterPro"/>
</dbReference>
<evidence type="ECO:0000313" key="13">
    <source>
        <dbReference type="Proteomes" id="UP000242317"/>
    </source>
</evidence>
<dbReference type="Pfam" id="PF12019">
    <property type="entry name" value="GspH"/>
    <property type="match status" value="1"/>
</dbReference>
<evidence type="ECO:0000256" key="9">
    <source>
        <dbReference type="ARBA" id="ARBA00025772"/>
    </source>
</evidence>
<comment type="subcellular location">
    <subcellularLocation>
        <location evidence="1">Cell inner membrane</location>
        <topology evidence="1">Single-pass membrane protein</topology>
    </subcellularLocation>
</comment>
<evidence type="ECO:0000256" key="6">
    <source>
        <dbReference type="ARBA" id="ARBA00022692"/>
    </source>
</evidence>
<reference evidence="13" key="1">
    <citation type="submission" date="2016-09" db="EMBL/GenBank/DDBJ databases">
        <authorList>
            <person name="Varghese N."/>
            <person name="Submissions S."/>
        </authorList>
    </citation>
    <scope>NUCLEOTIDE SEQUENCE [LARGE SCALE GENOMIC DNA]</scope>
    <source>
        <strain evidence="13">ANC 3699</strain>
    </source>
</reference>
<sequence length="142" mass="15081">MKMRRNRGFTLIEMLVTIAVLAIIASMAVPAFANLTRAQNLNRSTSELIGKIQEARMKAVMERTTVTVALNSAAADTPTQLNWMPQGTAVLSGTSATTIAFLLNGGVAADTTFEVCAIAGGNSREFTVSRMGVVQRVIEGTC</sequence>
<dbReference type="AlphaFoldDB" id="A0A1G6KHM0"/>
<dbReference type="GO" id="GO:0015627">
    <property type="term" value="C:type II protein secretion system complex"/>
    <property type="evidence" value="ECO:0007669"/>
    <property type="project" value="InterPro"/>
</dbReference>
<name>A0A1G6KHM0_9GAMM</name>
<dbReference type="InterPro" id="IPR022346">
    <property type="entry name" value="T2SS_GspH"/>
</dbReference>
<dbReference type="InterPro" id="IPR012902">
    <property type="entry name" value="N_methyl_site"/>
</dbReference>
<keyword evidence="6" id="KW-0812">Transmembrane</keyword>
<evidence type="ECO:0000256" key="4">
    <source>
        <dbReference type="ARBA" id="ARBA00022481"/>
    </source>
</evidence>
<keyword evidence="5" id="KW-0997">Cell inner membrane</keyword>
<dbReference type="InterPro" id="IPR045584">
    <property type="entry name" value="Pilin-like"/>
</dbReference>
<gene>
    <name evidence="12" type="ORF">SAMN05421749_10460</name>
</gene>
<accession>A0A1G6KHM0</accession>
<evidence type="ECO:0000256" key="10">
    <source>
        <dbReference type="ARBA" id="ARBA00030775"/>
    </source>
</evidence>
<proteinExistence type="inferred from homology"/>
<evidence type="ECO:0000256" key="5">
    <source>
        <dbReference type="ARBA" id="ARBA00022519"/>
    </source>
</evidence>
<keyword evidence="13" id="KW-1185">Reference proteome</keyword>
<protein>
    <recommendedName>
        <fullName evidence="2">Type II secretion system protein H</fullName>
    </recommendedName>
    <alternativeName>
        <fullName evidence="10">General secretion pathway protein H</fullName>
    </alternativeName>
</protein>
<dbReference type="Gene3D" id="3.30.700.10">
    <property type="entry name" value="Glycoprotein, Type 4 Pilin"/>
    <property type="match status" value="1"/>
</dbReference>
<evidence type="ECO:0000256" key="2">
    <source>
        <dbReference type="ARBA" id="ARBA00021549"/>
    </source>
</evidence>
<evidence type="ECO:0000256" key="1">
    <source>
        <dbReference type="ARBA" id="ARBA00004377"/>
    </source>
</evidence>
<evidence type="ECO:0000313" key="12">
    <source>
        <dbReference type="EMBL" id="SDC30311.1"/>
    </source>
</evidence>
<dbReference type="PROSITE" id="PS00409">
    <property type="entry name" value="PROKAR_NTER_METHYL"/>
    <property type="match status" value="1"/>
</dbReference>
<evidence type="ECO:0000256" key="3">
    <source>
        <dbReference type="ARBA" id="ARBA00022475"/>
    </source>
</evidence>
<keyword evidence="3" id="KW-1003">Cell membrane</keyword>
<feature type="domain" description="General secretion pathway GspH" evidence="11">
    <location>
        <begin position="46"/>
        <end position="132"/>
    </location>
</feature>
<evidence type="ECO:0000256" key="8">
    <source>
        <dbReference type="ARBA" id="ARBA00023136"/>
    </source>
</evidence>
<dbReference type="NCBIfam" id="TIGR02532">
    <property type="entry name" value="IV_pilin_GFxxxE"/>
    <property type="match status" value="1"/>
</dbReference>
<dbReference type="Pfam" id="PF07963">
    <property type="entry name" value="N_methyl"/>
    <property type="match status" value="1"/>
</dbReference>
<comment type="similarity">
    <text evidence="9">Belongs to the GSP H family.</text>
</comment>